<name>A0AB39HYK5_9PSED</name>
<keyword evidence="1" id="KW-1133">Transmembrane helix</keyword>
<dbReference type="AlphaFoldDB" id="A0AB39HYK5"/>
<dbReference type="RefSeq" id="WP_280042691.1">
    <property type="nucleotide sequence ID" value="NZ_CP162607.1"/>
</dbReference>
<proteinExistence type="predicted"/>
<feature type="transmembrane region" description="Helical" evidence="1">
    <location>
        <begin position="53"/>
        <end position="75"/>
    </location>
</feature>
<organism evidence="2">
    <name type="scientific">Pseudomonas sp. Hg7Tf</name>
    <dbReference type="NCBI Taxonomy" id="3236988"/>
    <lineage>
        <taxon>Bacteria</taxon>
        <taxon>Pseudomonadati</taxon>
        <taxon>Pseudomonadota</taxon>
        <taxon>Gammaproteobacteria</taxon>
        <taxon>Pseudomonadales</taxon>
        <taxon>Pseudomonadaceae</taxon>
        <taxon>Pseudomonas</taxon>
    </lineage>
</organism>
<keyword evidence="1" id="KW-0472">Membrane</keyword>
<sequence length="307" mass="34551">MSTPEQSQYSPSPTVILESDKSTGAQPMELFIVDEHTEHYLTIQAGDESNRGLLTGILTGIGGIGGIGLGLLSFLQSGDLKELNIMLAMCTPMCVIPFLWETLRPLPLSILFNRRTREVYFDHDGELFHAPWDGIVAIANEFQIVGAQIGSIQNASLEIRVWKFEEPETALMISLGAPFGKSLALQKGFWEYIRSYMNNGPYFDEHGNHSESDTFVKSQLAIRPKMSDSFKETREEIKQAKREMGGKNYLSGHDVIKLILGAMFYPQDRIQEFTYSIAKRRSRNLWPSVVTERLKANGPTTRLVDLE</sequence>
<evidence type="ECO:0000313" key="2">
    <source>
        <dbReference type="EMBL" id="XDK35495.1"/>
    </source>
</evidence>
<feature type="transmembrane region" description="Helical" evidence="1">
    <location>
        <begin position="82"/>
        <end position="100"/>
    </location>
</feature>
<reference evidence="2" key="1">
    <citation type="submission" date="2024-07" db="EMBL/GenBank/DDBJ databases">
        <title>Identification and characteristics of a novel species of coltsfoot's symbiotic bacteria.</title>
        <authorList>
            <person name="Juszczyk A."/>
            <person name="Jasielczuk I."/>
            <person name="Gurgul A."/>
            <person name="Rogala M."/>
            <person name="Kowalczyk A."/>
            <person name="Szmatola T."/>
            <person name="Kosecka-Strojek M."/>
            <person name="Arent Z."/>
            <person name="Latowski D."/>
        </authorList>
    </citation>
    <scope>NUCLEOTIDE SEQUENCE</scope>
    <source>
        <strain evidence="2">Hg7Tf</strain>
    </source>
</reference>
<dbReference type="EMBL" id="CP162607">
    <property type="protein sequence ID" value="XDK35495.1"/>
    <property type="molecule type" value="Genomic_DNA"/>
</dbReference>
<accession>A0AB39HYK5</accession>
<evidence type="ECO:0000256" key="1">
    <source>
        <dbReference type="SAM" id="Phobius"/>
    </source>
</evidence>
<protein>
    <submittedName>
        <fullName evidence="2">Uncharacterized protein</fullName>
    </submittedName>
</protein>
<keyword evidence="1" id="KW-0812">Transmembrane</keyword>
<gene>
    <name evidence="2" type="ORF">AB4Y39_17485</name>
</gene>